<reference evidence="1" key="1">
    <citation type="submission" date="2016-10" db="EMBL/GenBank/DDBJ databases">
        <title>Sequence of Gallionella enrichment culture.</title>
        <authorList>
            <person name="Poehlein A."/>
            <person name="Muehling M."/>
            <person name="Daniel R."/>
        </authorList>
    </citation>
    <scope>NUCLEOTIDE SEQUENCE</scope>
</reference>
<name>A0A1J5PBE7_9ZZZZ</name>
<dbReference type="EMBL" id="MLJW01005535">
    <property type="protein sequence ID" value="OIQ68048.1"/>
    <property type="molecule type" value="Genomic_DNA"/>
</dbReference>
<protein>
    <submittedName>
        <fullName evidence="1">Uncharacterized protein</fullName>
    </submittedName>
</protein>
<dbReference type="AlphaFoldDB" id="A0A1J5PBE7"/>
<comment type="caution">
    <text evidence="1">The sequence shown here is derived from an EMBL/GenBank/DDBJ whole genome shotgun (WGS) entry which is preliminary data.</text>
</comment>
<proteinExistence type="predicted"/>
<organism evidence="1">
    <name type="scientific">mine drainage metagenome</name>
    <dbReference type="NCBI Taxonomy" id="410659"/>
    <lineage>
        <taxon>unclassified sequences</taxon>
        <taxon>metagenomes</taxon>
        <taxon>ecological metagenomes</taxon>
    </lineage>
</organism>
<gene>
    <name evidence="1" type="ORF">GALL_503660</name>
</gene>
<sequence length="138" mass="15126">MGAAEHIERLLEIAVVRECSPVARNEGFVAGMGERGLFEHGNRLGPLPCGPKRLAVLQRHVGVVGIGAKAITIEFYPVHGFSDAALLGFLTQRPRNVRHAIGLAAAKPQHQNRRQCCRRKKSGVTVLLERLRGHLLDL</sequence>
<accession>A0A1J5PBE7</accession>
<evidence type="ECO:0000313" key="1">
    <source>
        <dbReference type="EMBL" id="OIQ68048.1"/>
    </source>
</evidence>